<gene>
    <name evidence="2" type="ORF">GPA10_40840</name>
</gene>
<evidence type="ECO:0000313" key="2">
    <source>
        <dbReference type="EMBL" id="MVO90922.1"/>
    </source>
</evidence>
<proteinExistence type="predicted"/>
<evidence type="ECO:0000313" key="3">
    <source>
        <dbReference type="Proteomes" id="UP000483802"/>
    </source>
</evidence>
<dbReference type="RefSeq" id="WP_157169835.1">
    <property type="nucleotide sequence ID" value="NZ_WPNZ01000042.1"/>
</dbReference>
<dbReference type="EMBL" id="WPNZ01000042">
    <property type="protein sequence ID" value="MVO90922.1"/>
    <property type="molecule type" value="Genomic_DNA"/>
</dbReference>
<accession>A0A6L6XAK0</accession>
<name>A0A6L6XAK0_9ACTN</name>
<evidence type="ECO:0000259" key="1">
    <source>
        <dbReference type="SMART" id="SM00418"/>
    </source>
</evidence>
<dbReference type="Gene3D" id="6.10.140.2180">
    <property type="match status" value="1"/>
</dbReference>
<dbReference type="Pfam" id="PF12840">
    <property type="entry name" value="HTH_20"/>
    <property type="match status" value="1"/>
</dbReference>
<keyword evidence="3" id="KW-1185">Reference proteome</keyword>
<protein>
    <submittedName>
        <fullName evidence="2">Helix-turn-helix domain-containing protein</fullName>
    </submittedName>
</protein>
<dbReference type="SMART" id="SM00418">
    <property type="entry name" value="HTH_ARSR"/>
    <property type="match status" value="1"/>
</dbReference>
<organism evidence="2 3">
    <name type="scientific">Streptomyces typhae</name>
    <dbReference type="NCBI Taxonomy" id="2681492"/>
    <lineage>
        <taxon>Bacteria</taxon>
        <taxon>Bacillati</taxon>
        <taxon>Actinomycetota</taxon>
        <taxon>Actinomycetes</taxon>
        <taxon>Kitasatosporales</taxon>
        <taxon>Streptomycetaceae</taxon>
        <taxon>Streptomyces</taxon>
    </lineage>
</organism>
<dbReference type="InterPro" id="IPR001845">
    <property type="entry name" value="HTH_ArsR_DNA-bd_dom"/>
</dbReference>
<dbReference type="InterPro" id="IPR036388">
    <property type="entry name" value="WH-like_DNA-bd_sf"/>
</dbReference>
<dbReference type="SUPFAM" id="SSF46785">
    <property type="entry name" value="Winged helix' DNA-binding domain"/>
    <property type="match status" value="1"/>
</dbReference>
<sequence length="183" mass="20556">MDSLELLLHPLRLRIMHAMSGGRTLTTSQLCALLPDASKATLYRHVSLLADHGLLEIEEERRVRGAVERRFRMSEIPIEEGTAAATTIPPEGHRQLFAVTMATLIAEFNAYLDRPGAEPAEDAVGYRQRTMWLSPEELADFIREMTAVIAPRIANEPSPERNRYLISTILFPAEDSEKSRTSD</sequence>
<dbReference type="GO" id="GO:0003700">
    <property type="term" value="F:DNA-binding transcription factor activity"/>
    <property type="evidence" value="ECO:0007669"/>
    <property type="project" value="InterPro"/>
</dbReference>
<feature type="domain" description="HTH arsR-type" evidence="1">
    <location>
        <begin position="2"/>
        <end position="87"/>
    </location>
</feature>
<comment type="caution">
    <text evidence="2">The sequence shown here is derived from an EMBL/GenBank/DDBJ whole genome shotgun (WGS) entry which is preliminary data.</text>
</comment>
<reference evidence="2 3" key="1">
    <citation type="submission" date="2019-11" db="EMBL/GenBank/DDBJ databases">
        <title>Streptomyces typhae sp. nov., a novel endophytic actinomycete isolated from the root of cattail pollen (Typha angustifolia L.).</title>
        <authorList>
            <person name="Peng C."/>
        </authorList>
    </citation>
    <scope>NUCLEOTIDE SEQUENCE [LARGE SCALE GENOMIC DNA]</scope>
    <source>
        <strain evidence="3">p1417</strain>
    </source>
</reference>
<dbReference type="Gene3D" id="1.10.10.10">
    <property type="entry name" value="Winged helix-like DNA-binding domain superfamily/Winged helix DNA-binding domain"/>
    <property type="match status" value="1"/>
</dbReference>
<dbReference type="InterPro" id="IPR036390">
    <property type="entry name" value="WH_DNA-bd_sf"/>
</dbReference>
<dbReference type="Proteomes" id="UP000483802">
    <property type="component" value="Unassembled WGS sequence"/>
</dbReference>
<dbReference type="AlphaFoldDB" id="A0A6L6XAK0"/>